<evidence type="ECO:0000313" key="4">
    <source>
        <dbReference type="Proteomes" id="UP001479436"/>
    </source>
</evidence>
<organism evidence="3 4">
    <name type="scientific">Basidiobolus ranarum</name>
    <dbReference type="NCBI Taxonomy" id="34480"/>
    <lineage>
        <taxon>Eukaryota</taxon>
        <taxon>Fungi</taxon>
        <taxon>Fungi incertae sedis</taxon>
        <taxon>Zoopagomycota</taxon>
        <taxon>Entomophthoromycotina</taxon>
        <taxon>Basidiobolomycetes</taxon>
        <taxon>Basidiobolales</taxon>
        <taxon>Basidiobolaceae</taxon>
        <taxon>Basidiobolus</taxon>
    </lineage>
</organism>
<dbReference type="SUPFAM" id="SSF52266">
    <property type="entry name" value="SGNH hydrolase"/>
    <property type="match status" value="1"/>
</dbReference>
<keyword evidence="4" id="KW-1185">Reference proteome</keyword>
<dbReference type="PANTHER" id="PTHR22835:SF659">
    <property type="entry name" value="GDSL LIPASE_ACYLHYDROLASE, PUTATIVE (AFU_ORTHOLOGUE AFUA_2G00510)-RELATED"/>
    <property type="match status" value="1"/>
</dbReference>
<dbReference type="Proteomes" id="UP001479436">
    <property type="component" value="Unassembled WGS sequence"/>
</dbReference>
<sequence length="284" mass="32367">MFKISTLLSVLIASQVVYAEINRIVAYADSLTDNGNTHRYSGYPPAPYYEGRFSNGPTWIDYTAKSLGIPQINNAFGGATSNNDYVYSKYNDYIVPGFKQQLEQLPPPYGSQEQNLYAVFMGANDIMGLAHAYTYVMVRNYTITTIVDNVMKGIERMYTIYKARNFIVFNQFPLDRLPVIKPKNKPYVKDVINQFNSELFKRVDAMKSSNITHVDVHTWLSGVLDNPTMYDFKITNSSCLDALKVCKKPDEYLVWDAVHPTTKLHKLLGRHVATIVSKNFNIHN</sequence>
<dbReference type="Gene3D" id="3.40.50.1110">
    <property type="entry name" value="SGNH hydrolase"/>
    <property type="match status" value="1"/>
</dbReference>
<dbReference type="InterPro" id="IPR001087">
    <property type="entry name" value="GDSL"/>
</dbReference>
<dbReference type="InterPro" id="IPR036514">
    <property type="entry name" value="SGNH_hydro_sf"/>
</dbReference>
<dbReference type="Pfam" id="PF00657">
    <property type="entry name" value="Lipase_GDSL"/>
    <property type="match status" value="1"/>
</dbReference>
<protein>
    <submittedName>
        <fullName evidence="3">Uncharacterized protein</fullName>
    </submittedName>
</protein>
<gene>
    <name evidence="3" type="ORF">K7432_016154</name>
</gene>
<comment type="caution">
    <text evidence="3">The sequence shown here is derived from an EMBL/GenBank/DDBJ whole genome shotgun (WGS) entry which is preliminary data.</text>
</comment>
<evidence type="ECO:0000313" key="3">
    <source>
        <dbReference type="EMBL" id="KAK9760132.1"/>
    </source>
</evidence>
<proteinExistence type="inferred from homology"/>
<evidence type="ECO:0000256" key="2">
    <source>
        <dbReference type="SAM" id="SignalP"/>
    </source>
</evidence>
<dbReference type="CDD" id="cd01846">
    <property type="entry name" value="fatty_acyltransferase_like"/>
    <property type="match status" value="1"/>
</dbReference>
<feature type="signal peptide" evidence="2">
    <location>
        <begin position="1"/>
        <end position="19"/>
    </location>
</feature>
<dbReference type="EMBL" id="JASJQH010002504">
    <property type="protein sequence ID" value="KAK9760132.1"/>
    <property type="molecule type" value="Genomic_DNA"/>
</dbReference>
<keyword evidence="2" id="KW-0732">Signal</keyword>
<feature type="chain" id="PRO_5047327443" evidence="2">
    <location>
        <begin position="20"/>
        <end position="284"/>
    </location>
</feature>
<reference evidence="3 4" key="1">
    <citation type="submission" date="2023-04" db="EMBL/GenBank/DDBJ databases">
        <title>Genome of Basidiobolus ranarum AG-B5.</title>
        <authorList>
            <person name="Stajich J.E."/>
            <person name="Carter-House D."/>
            <person name="Gryganskyi A."/>
        </authorList>
    </citation>
    <scope>NUCLEOTIDE SEQUENCE [LARGE SCALE GENOMIC DNA]</scope>
    <source>
        <strain evidence="3 4">AG-B5</strain>
    </source>
</reference>
<accession>A0ABR2WF53</accession>
<dbReference type="PANTHER" id="PTHR22835">
    <property type="entry name" value="ZINC FINGER FYVE DOMAIN CONTAINING PROTEIN"/>
    <property type="match status" value="1"/>
</dbReference>
<name>A0ABR2WF53_9FUNG</name>
<comment type="similarity">
    <text evidence="1">Belongs to the 'GDSL' lipolytic enzyme family.</text>
</comment>
<evidence type="ECO:0000256" key="1">
    <source>
        <dbReference type="ARBA" id="ARBA00008668"/>
    </source>
</evidence>